<comment type="caution">
    <text evidence="2">The sequence shown here is derived from an EMBL/GenBank/DDBJ whole genome shotgun (WGS) entry which is preliminary data.</text>
</comment>
<dbReference type="Proteomes" id="UP000712157">
    <property type="component" value="Unassembled WGS sequence"/>
</dbReference>
<dbReference type="EMBL" id="JAHQCW010000008">
    <property type="protein sequence ID" value="MBU9736277.1"/>
    <property type="molecule type" value="Genomic_DNA"/>
</dbReference>
<dbReference type="RefSeq" id="WP_238721175.1">
    <property type="nucleotide sequence ID" value="NZ_JAHQCW010000008.1"/>
</dbReference>
<evidence type="ECO:0000313" key="2">
    <source>
        <dbReference type="EMBL" id="MBU9736277.1"/>
    </source>
</evidence>
<name>A0A949NAA9_9FIRM</name>
<keyword evidence="1" id="KW-1133">Transmembrane helix</keyword>
<dbReference type="AlphaFoldDB" id="A0A949NAA9"/>
<accession>A0A949NAA9</accession>
<organism evidence="2 3">
    <name type="scientific">Diplocloster agilis</name>
    <dbReference type="NCBI Taxonomy" id="2850323"/>
    <lineage>
        <taxon>Bacteria</taxon>
        <taxon>Bacillati</taxon>
        <taxon>Bacillota</taxon>
        <taxon>Clostridia</taxon>
        <taxon>Lachnospirales</taxon>
        <taxon>Lachnospiraceae</taxon>
        <taxon>Diplocloster</taxon>
    </lineage>
</organism>
<keyword evidence="3" id="KW-1185">Reference proteome</keyword>
<reference evidence="2" key="1">
    <citation type="submission" date="2021-06" db="EMBL/GenBank/DDBJ databases">
        <title>Description of novel taxa of the family Lachnospiraceae.</title>
        <authorList>
            <person name="Chaplin A.V."/>
            <person name="Sokolova S.R."/>
            <person name="Pikina A.P."/>
            <person name="Korzhanova M."/>
            <person name="Belova V."/>
            <person name="Korostin D."/>
            <person name="Efimov B.A."/>
        </authorList>
    </citation>
    <scope>NUCLEOTIDE SEQUENCE</scope>
    <source>
        <strain evidence="2">ASD5720</strain>
    </source>
</reference>
<gene>
    <name evidence="2" type="ORF">KTH89_06980</name>
</gene>
<evidence type="ECO:0000256" key="1">
    <source>
        <dbReference type="SAM" id="Phobius"/>
    </source>
</evidence>
<keyword evidence="1" id="KW-0472">Membrane</keyword>
<sequence>MREMAVLTEDKGRRCHEKQVMEKNQEIRIILDTSGVFYAIMAMGVQPILINEGGYF</sequence>
<feature type="transmembrane region" description="Helical" evidence="1">
    <location>
        <begin position="29"/>
        <end position="50"/>
    </location>
</feature>
<keyword evidence="1" id="KW-0812">Transmembrane</keyword>
<evidence type="ECO:0000313" key="3">
    <source>
        <dbReference type="Proteomes" id="UP000712157"/>
    </source>
</evidence>
<protein>
    <submittedName>
        <fullName evidence="2">Uncharacterized protein</fullName>
    </submittedName>
</protein>
<proteinExistence type="predicted"/>